<gene>
    <name evidence="1" type="ORF">GLOINDRAFT_7188</name>
</gene>
<sequence length="56" mass="6188">MSDGIGSVEGGRYNRIYDHSQIVNNIKHLTTNTNTNNNIRLPISMDAEKSSLAGLR</sequence>
<accession>U9TEF4</accession>
<evidence type="ECO:0000313" key="1">
    <source>
        <dbReference type="EMBL" id="ESA01756.1"/>
    </source>
</evidence>
<proteinExistence type="predicted"/>
<dbReference type="HOGENOM" id="CLU_3015383_0_0_1"/>
<dbReference type="EMBL" id="KI296233">
    <property type="protein sequence ID" value="ESA01756.1"/>
    <property type="molecule type" value="Genomic_DNA"/>
</dbReference>
<organism evidence="1">
    <name type="scientific">Rhizophagus irregularis (strain DAOM 181602 / DAOM 197198 / MUCL 43194)</name>
    <name type="common">Arbuscular mycorrhizal fungus</name>
    <name type="synonym">Glomus intraradices</name>
    <dbReference type="NCBI Taxonomy" id="747089"/>
    <lineage>
        <taxon>Eukaryota</taxon>
        <taxon>Fungi</taxon>
        <taxon>Fungi incertae sedis</taxon>
        <taxon>Mucoromycota</taxon>
        <taxon>Glomeromycotina</taxon>
        <taxon>Glomeromycetes</taxon>
        <taxon>Glomerales</taxon>
        <taxon>Glomeraceae</taxon>
        <taxon>Rhizophagus</taxon>
    </lineage>
</organism>
<name>U9TEF4_RHIID</name>
<reference evidence="1" key="1">
    <citation type="submission" date="2013-07" db="EMBL/GenBank/DDBJ databases">
        <title>The genome of an arbuscular mycorrhizal fungus provides insights into the evolution of the oldest plant symbiosis.</title>
        <authorList>
            <consortium name="DOE Joint Genome Institute"/>
            <person name="Tisserant E."/>
            <person name="Malbreil M."/>
            <person name="Kuo A."/>
            <person name="Kohler A."/>
            <person name="Symeonidi A."/>
            <person name="Balestrini R."/>
            <person name="Charron P."/>
            <person name="Duensing N."/>
            <person name="Frei-dit-Frey N."/>
            <person name="Gianinazzi-Pearson V."/>
            <person name="Gilbert B."/>
            <person name="Handa Y."/>
            <person name="Hijri M."/>
            <person name="Kaul R."/>
            <person name="Kawaguchi M."/>
            <person name="Krajinski F."/>
            <person name="Lammers P."/>
            <person name="Lapierre D."/>
            <person name="Masclaux F.G."/>
            <person name="Murat C."/>
            <person name="Morin E."/>
            <person name="Ndikumana S."/>
            <person name="Pagni M."/>
            <person name="Petitpierre D."/>
            <person name="Requena N."/>
            <person name="Rosikiewicz P."/>
            <person name="Riley R."/>
            <person name="Saito K."/>
            <person name="San Clemente H."/>
            <person name="Shapiro H."/>
            <person name="van Tuinen D."/>
            <person name="Becard G."/>
            <person name="Bonfante P."/>
            <person name="Paszkowski U."/>
            <person name="Shachar-Hill Y."/>
            <person name="Young J.P."/>
            <person name="Sanders I.R."/>
            <person name="Henrissat B."/>
            <person name="Rensing S.A."/>
            <person name="Grigoriev I.V."/>
            <person name="Corradi N."/>
            <person name="Roux C."/>
            <person name="Martin F."/>
        </authorList>
    </citation>
    <scope>NUCLEOTIDE SEQUENCE</scope>
    <source>
        <strain evidence="1">DAOM 197198</strain>
    </source>
</reference>
<protein>
    <submittedName>
        <fullName evidence="1">Uncharacterized protein</fullName>
    </submittedName>
</protein>
<dbReference type="AlphaFoldDB" id="U9TEF4"/>